<dbReference type="CDD" id="cd08704">
    <property type="entry name" value="Met_tRNA_FMT_C"/>
    <property type="match status" value="1"/>
</dbReference>
<dbReference type="InterPro" id="IPR001555">
    <property type="entry name" value="GART_AS"/>
</dbReference>
<reference evidence="8" key="2">
    <citation type="submission" date="2021-04" db="EMBL/GenBank/DDBJ databases">
        <authorList>
            <person name="Gilroy R."/>
        </authorList>
    </citation>
    <scope>NUCLEOTIDE SEQUENCE</scope>
    <source>
        <strain evidence="8">1282</strain>
    </source>
</reference>
<dbReference type="InterPro" id="IPR005793">
    <property type="entry name" value="Formyl_trans_C"/>
</dbReference>
<feature type="domain" description="Formyl transferase C-terminal" evidence="7">
    <location>
        <begin position="204"/>
        <end position="297"/>
    </location>
</feature>
<dbReference type="SUPFAM" id="SSF50486">
    <property type="entry name" value="FMT C-terminal domain-like"/>
    <property type="match status" value="1"/>
</dbReference>
<evidence type="ECO:0000256" key="4">
    <source>
        <dbReference type="ARBA" id="ARBA00022917"/>
    </source>
</evidence>
<dbReference type="InterPro" id="IPR005794">
    <property type="entry name" value="Fmt"/>
</dbReference>
<evidence type="ECO:0000313" key="9">
    <source>
        <dbReference type="Proteomes" id="UP000823915"/>
    </source>
</evidence>
<protein>
    <recommendedName>
        <fullName evidence="2 5">Methionyl-tRNA formyltransferase</fullName>
        <ecNumber evidence="2 5">2.1.2.9</ecNumber>
    </recommendedName>
</protein>
<evidence type="ECO:0000259" key="6">
    <source>
        <dbReference type="Pfam" id="PF00551"/>
    </source>
</evidence>
<dbReference type="Proteomes" id="UP000823915">
    <property type="component" value="Unassembled WGS sequence"/>
</dbReference>
<comment type="function">
    <text evidence="5">Attaches a formyl group to the free amino group of methionyl-tRNA(fMet). The formyl group appears to play a dual role in the initiator identity of N-formylmethionyl-tRNA by promoting its recognition by IF2 and preventing the misappropriation of this tRNA by the elongation apparatus.</text>
</comment>
<dbReference type="InterPro" id="IPR036477">
    <property type="entry name" value="Formyl_transf_N_sf"/>
</dbReference>
<dbReference type="CDD" id="cd08646">
    <property type="entry name" value="FMT_core_Met-tRNA-FMT_N"/>
    <property type="match status" value="1"/>
</dbReference>
<dbReference type="HAMAP" id="MF_00182">
    <property type="entry name" value="Formyl_trans"/>
    <property type="match status" value="1"/>
</dbReference>
<evidence type="ECO:0000256" key="1">
    <source>
        <dbReference type="ARBA" id="ARBA00010699"/>
    </source>
</evidence>
<evidence type="ECO:0000256" key="3">
    <source>
        <dbReference type="ARBA" id="ARBA00022679"/>
    </source>
</evidence>
<dbReference type="FunFam" id="3.40.50.12230:FF:000001">
    <property type="entry name" value="Methionyl-tRNA formyltransferase"/>
    <property type="match status" value="1"/>
</dbReference>
<accession>A0A9D1YBK5</accession>
<evidence type="ECO:0000256" key="2">
    <source>
        <dbReference type="ARBA" id="ARBA00012261"/>
    </source>
</evidence>
<dbReference type="EMBL" id="DXDU01000010">
    <property type="protein sequence ID" value="HIY25672.1"/>
    <property type="molecule type" value="Genomic_DNA"/>
</dbReference>
<keyword evidence="4 5" id="KW-0648">Protein biosynthesis</keyword>
<dbReference type="Gene3D" id="3.40.50.12230">
    <property type="match status" value="1"/>
</dbReference>
<name>A0A9D1YBK5_9FIRM</name>
<gene>
    <name evidence="5 8" type="primary">fmt</name>
    <name evidence="8" type="ORF">H9838_00680</name>
</gene>
<evidence type="ECO:0000256" key="5">
    <source>
        <dbReference type="HAMAP-Rule" id="MF_00182"/>
    </source>
</evidence>
<sequence length="311" mass="33775">MRVIFMGTPDFAVPSLQKLLEAGHQVLAVYTQPDKPKGRGHKLQPPPVKELALERGLPVCQPATLRDEEVQREIAALAPDVIVVVAYGKLLPKAVLDAPRLGCVNVHGSLLPKYRGAAPIQWTVLNGDKTAGVTTMYMAEGMDTGDILLTAETPVGEEETSGELFDRLKDLGADLLAETLEKLERGNLTPVPQEEAKATHAPMLRKEMAEVDWTRPAKEIHDQIRGLNPWPLAVSQLDGHRLKLLASRVREGKGEPGKAFSQYGSLLAYCGEGALEITLLQTDKGKRMDGKSYLLGHPLGEGSRFGVDGNV</sequence>
<dbReference type="PANTHER" id="PTHR11138:SF5">
    <property type="entry name" value="METHIONYL-TRNA FORMYLTRANSFERASE, MITOCHONDRIAL"/>
    <property type="match status" value="1"/>
</dbReference>
<dbReference type="EC" id="2.1.2.9" evidence="2 5"/>
<dbReference type="InterPro" id="IPR002376">
    <property type="entry name" value="Formyl_transf_N"/>
</dbReference>
<dbReference type="PROSITE" id="PS00373">
    <property type="entry name" value="GART"/>
    <property type="match status" value="1"/>
</dbReference>
<dbReference type="GO" id="GO:0004479">
    <property type="term" value="F:methionyl-tRNA formyltransferase activity"/>
    <property type="evidence" value="ECO:0007669"/>
    <property type="project" value="UniProtKB-UniRule"/>
</dbReference>
<dbReference type="AlphaFoldDB" id="A0A9D1YBK5"/>
<feature type="domain" description="Formyl transferase N-terminal" evidence="6">
    <location>
        <begin position="1"/>
        <end position="179"/>
    </location>
</feature>
<organism evidence="8 9">
    <name type="scientific">Candidatus Acutalibacter pullistercoris</name>
    <dbReference type="NCBI Taxonomy" id="2838418"/>
    <lineage>
        <taxon>Bacteria</taxon>
        <taxon>Bacillati</taxon>
        <taxon>Bacillota</taxon>
        <taxon>Clostridia</taxon>
        <taxon>Eubacteriales</taxon>
        <taxon>Acutalibacteraceae</taxon>
        <taxon>Acutalibacter</taxon>
    </lineage>
</organism>
<feature type="binding site" evidence="5">
    <location>
        <begin position="109"/>
        <end position="112"/>
    </location>
    <ligand>
        <name>(6S)-5,6,7,8-tetrahydrofolate</name>
        <dbReference type="ChEBI" id="CHEBI:57453"/>
    </ligand>
</feature>
<proteinExistence type="inferred from homology"/>
<dbReference type="Pfam" id="PF00551">
    <property type="entry name" value="Formyl_trans_N"/>
    <property type="match status" value="1"/>
</dbReference>
<dbReference type="SUPFAM" id="SSF53328">
    <property type="entry name" value="Formyltransferase"/>
    <property type="match status" value="1"/>
</dbReference>
<dbReference type="NCBIfam" id="TIGR00460">
    <property type="entry name" value="fmt"/>
    <property type="match status" value="1"/>
</dbReference>
<evidence type="ECO:0000259" key="7">
    <source>
        <dbReference type="Pfam" id="PF02911"/>
    </source>
</evidence>
<dbReference type="GO" id="GO:0005829">
    <property type="term" value="C:cytosol"/>
    <property type="evidence" value="ECO:0007669"/>
    <property type="project" value="TreeGrafter"/>
</dbReference>
<comment type="similarity">
    <text evidence="1 5">Belongs to the Fmt family.</text>
</comment>
<dbReference type="InterPro" id="IPR011034">
    <property type="entry name" value="Formyl_transferase-like_C_sf"/>
</dbReference>
<dbReference type="PANTHER" id="PTHR11138">
    <property type="entry name" value="METHIONYL-TRNA FORMYLTRANSFERASE"/>
    <property type="match status" value="1"/>
</dbReference>
<dbReference type="InterPro" id="IPR041711">
    <property type="entry name" value="Met-tRNA-FMT_N"/>
</dbReference>
<dbReference type="InterPro" id="IPR044135">
    <property type="entry name" value="Met-tRNA-FMT_C"/>
</dbReference>
<keyword evidence="3 5" id="KW-0808">Transferase</keyword>
<comment type="caution">
    <text evidence="8">The sequence shown here is derived from an EMBL/GenBank/DDBJ whole genome shotgun (WGS) entry which is preliminary data.</text>
</comment>
<dbReference type="Pfam" id="PF02911">
    <property type="entry name" value="Formyl_trans_C"/>
    <property type="match status" value="1"/>
</dbReference>
<comment type="catalytic activity">
    <reaction evidence="5">
        <text>L-methionyl-tRNA(fMet) + (6R)-10-formyltetrahydrofolate = N-formyl-L-methionyl-tRNA(fMet) + (6S)-5,6,7,8-tetrahydrofolate + H(+)</text>
        <dbReference type="Rhea" id="RHEA:24380"/>
        <dbReference type="Rhea" id="RHEA-COMP:9952"/>
        <dbReference type="Rhea" id="RHEA-COMP:9953"/>
        <dbReference type="ChEBI" id="CHEBI:15378"/>
        <dbReference type="ChEBI" id="CHEBI:57453"/>
        <dbReference type="ChEBI" id="CHEBI:78530"/>
        <dbReference type="ChEBI" id="CHEBI:78844"/>
        <dbReference type="ChEBI" id="CHEBI:195366"/>
        <dbReference type="EC" id="2.1.2.9"/>
    </reaction>
</comment>
<reference evidence="8" key="1">
    <citation type="journal article" date="2021" name="PeerJ">
        <title>Extensive microbial diversity within the chicken gut microbiome revealed by metagenomics and culture.</title>
        <authorList>
            <person name="Gilroy R."/>
            <person name="Ravi A."/>
            <person name="Getino M."/>
            <person name="Pursley I."/>
            <person name="Horton D.L."/>
            <person name="Alikhan N.F."/>
            <person name="Baker D."/>
            <person name="Gharbi K."/>
            <person name="Hall N."/>
            <person name="Watson M."/>
            <person name="Adriaenssens E.M."/>
            <person name="Foster-Nyarko E."/>
            <person name="Jarju S."/>
            <person name="Secka A."/>
            <person name="Antonio M."/>
            <person name="Oren A."/>
            <person name="Chaudhuri R.R."/>
            <person name="La Ragione R."/>
            <person name="Hildebrand F."/>
            <person name="Pallen M.J."/>
        </authorList>
    </citation>
    <scope>NUCLEOTIDE SEQUENCE</scope>
    <source>
        <strain evidence="8">1282</strain>
    </source>
</reference>
<evidence type="ECO:0000313" key="8">
    <source>
        <dbReference type="EMBL" id="HIY25672.1"/>
    </source>
</evidence>